<keyword evidence="4" id="KW-1185">Reference proteome</keyword>
<reference evidence="3" key="1">
    <citation type="journal article" date="2023" name="G3 (Bethesda)">
        <title>A reference genome for the long-term kleptoplast-retaining sea slug Elysia crispata morphotype clarki.</title>
        <authorList>
            <person name="Eastman K.E."/>
            <person name="Pendleton A.L."/>
            <person name="Shaikh M.A."/>
            <person name="Suttiyut T."/>
            <person name="Ogas R."/>
            <person name="Tomko P."/>
            <person name="Gavelis G."/>
            <person name="Widhalm J.R."/>
            <person name="Wisecaver J.H."/>
        </authorList>
    </citation>
    <scope>NUCLEOTIDE SEQUENCE</scope>
    <source>
        <strain evidence="3">ECLA1</strain>
    </source>
</reference>
<dbReference type="InterPro" id="IPR002557">
    <property type="entry name" value="Chitin-bd_dom"/>
</dbReference>
<evidence type="ECO:0000313" key="4">
    <source>
        <dbReference type="Proteomes" id="UP001283361"/>
    </source>
</evidence>
<gene>
    <name evidence="3" type="ORF">RRG08_032840</name>
</gene>
<evidence type="ECO:0000313" key="3">
    <source>
        <dbReference type="EMBL" id="KAK3786681.1"/>
    </source>
</evidence>
<dbReference type="AlphaFoldDB" id="A0AAE1AG73"/>
<dbReference type="EMBL" id="JAWDGP010001949">
    <property type="protein sequence ID" value="KAK3786681.1"/>
    <property type="molecule type" value="Genomic_DNA"/>
</dbReference>
<dbReference type="GO" id="GO:0005576">
    <property type="term" value="C:extracellular region"/>
    <property type="evidence" value="ECO:0007669"/>
    <property type="project" value="InterPro"/>
</dbReference>
<dbReference type="Proteomes" id="UP001283361">
    <property type="component" value="Unassembled WGS sequence"/>
</dbReference>
<organism evidence="3 4">
    <name type="scientific">Elysia crispata</name>
    <name type="common">lettuce slug</name>
    <dbReference type="NCBI Taxonomy" id="231223"/>
    <lineage>
        <taxon>Eukaryota</taxon>
        <taxon>Metazoa</taxon>
        <taxon>Spiralia</taxon>
        <taxon>Lophotrochozoa</taxon>
        <taxon>Mollusca</taxon>
        <taxon>Gastropoda</taxon>
        <taxon>Heterobranchia</taxon>
        <taxon>Euthyneura</taxon>
        <taxon>Panpulmonata</taxon>
        <taxon>Sacoglossa</taxon>
        <taxon>Placobranchoidea</taxon>
        <taxon>Plakobranchidae</taxon>
        <taxon>Elysia</taxon>
    </lineage>
</organism>
<sequence length="98" mass="10791">MKVATVLSGLVCVMAAVASSDKTPCFPCDPLWPRPYHYPDPENCNIVWQCLNGKLGKYECPPGQVMDFVEQACVVDGPTYLFTCRKMTNTQCNPPTTG</sequence>
<evidence type="ECO:0000259" key="2">
    <source>
        <dbReference type="PROSITE" id="PS50940"/>
    </source>
</evidence>
<feature type="signal peptide" evidence="1">
    <location>
        <begin position="1"/>
        <end position="20"/>
    </location>
</feature>
<proteinExistence type="predicted"/>
<feature type="domain" description="Chitin-binding type-2" evidence="2">
    <location>
        <begin position="25"/>
        <end position="86"/>
    </location>
</feature>
<dbReference type="SUPFAM" id="SSF57625">
    <property type="entry name" value="Invertebrate chitin-binding proteins"/>
    <property type="match status" value="1"/>
</dbReference>
<feature type="chain" id="PRO_5042073003" description="Chitin-binding type-2 domain-containing protein" evidence="1">
    <location>
        <begin position="21"/>
        <end position="98"/>
    </location>
</feature>
<evidence type="ECO:0000256" key="1">
    <source>
        <dbReference type="SAM" id="SignalP"/>
    </source>
</evidence>
<keyword evidence="1" id="KW-0732">Signal</keyword>
<dbReference type="PROSITE" id="PS50940">
    <property type="entry name" value="CHIT_BIND_II"/>
    <property type="match status" value="1"/>
</dbReference>
<dbReference type="GO" id="GO:0008061">
    <property type="term" value="F:chitin binding"/>
    <property type="evidence" value="ECO:0007669"/>
    <property type="project" value="InterPro"/>
</dbReference>
<dbReference type="InterPro" id="IPR036508">
    <property type="entry name" value="Chitin-bd_dom_sf"/>
</dbReference>
<protein>
    <recommendedName>
        <fullName evidence="2">Chitin-binding type-2 domain-containing protein</fullName>
    </recommendedName>
</protein>
<name>A0AAE1AG73_9GAST</name>
<accession>A0AAE1AG73</accession>
<comment type="caution">
    <text evidence="3">The sequence shown here is derived from an EMBL/GenBank/DDBJ whole genome shotgun (WGS) entry which is preliminary data.</text>
</comment>
<dbReference type="Pfam" id="PF01607">
    <property type="entry name" value="CBM_14"/>
    <property type="match status" value="1"/>
</dbReference>